<dbReference type="PROSITE" id="PS51186">
    <property type="entry name" value="GNAT"/>
    <property type="match status" value="1"/>
</dbReference>
<dbReference type="Gene3D" id="3.40.630.30">
    <property type="match status" value="1"/>
</dbReference>
<dbReference type="Pfam" id="PF00583">
    <property type="entry name" value="Acetyltransf_1"/>
    <property type="match status" value="1"/>
</dbReference>
<evidence type="ECO:0000256" key="2">
    <source>
        <dbReference type="ARBA" id="ARBA00023315"/>
    </source>
</evidence>
<dbReference type="InterPro" id="IPR016181">
    <property type="entry name" value="Acyl_CoA_acyltransferase"/>
</dbReference>
<dbReference type="GO" id="GO:0016747">
    <property type="term" value="F:acyltransferase activity, transferring groups other than amino-acyl groups"/>
    <property type="evidence" value="ECO:0007669"/>
    <property type="project" value="InterPro"/>
</dbReference>
<dbReference type="PANTHER" id="PTHR43800">
    <property type="entry name" value="PEPTIDYL-LYSINE N-ACETYLTRANSFERASE YJAB"/>
    <property type="match status" value="1"/>
</dbReference>
<comment type="caution">
    <text evidence="4">The sequence shown here is derived from an EMBL/GenBank/DDBJ whole genome shotgun (WGS) entry which is preliminary data.</text>
</comment>
<keyword evidence="1 4" id="KW-0808">Transferase</keyword>
<dbReference type="RefSeq" id="WP_184990798.1">
    <property type="nucleotide sequence ID" value="NZ_BOMK01000028.1"/>
</dbReference>
<keyword evidence="5" id="KW-1185">Reference proteome</keyword>
<dbReference type="AlphaFoldDB" id="A0A7W7HTZ1"/>
<evidence type="ECO:0000313" key="4">
    <source>
        <dbReference type="EMBL" id="MBB4760783.1"/>
    </source>
</evidence>
<organism evidence="4 5">
    <name type="scientific">Actinoplanes digitatis</name>
    <dbReference type="NCBI Taxonomy" id="1868"/>
    <lineage>
        <taxon>Bacteria</taxon>
        <taxon>Bacillati</taxon>
        <taxon>Actinomycetota</taxon>
        <taxon>Actinomycetes</taxon>
        <taxon>Micromonosporales</taxon>
        <taxon>Micromonosporaceae</taxon>
        <taxon>Actinoplanes</taxon>
    </lineage>
</organism>
<sequence>MLLRGATEADLPGLLDVQEAGARLGLAHIFPQDVYPFPRSEVRARWVREMASPDVDVYVVVRQEGRVEGFAAVRGNQLLHFGTAVETWGTGLAAAVHGELIDRLARAGDPAAWLRVFDQNHRARRFYERMGWTSARRLTRSSFPPHPVLMDYEINL</sequence>
<feature type="domain" description="N-acetyltransferase" evidence="3">
    <location>
        <begin position="1"/>
        <end position="155"/>
    </location>
</feature>
<evidence type="ECO:0000259" key="3">
    <source>
        <dbReference type="PROSITE" id="PS51186"/>
    </source>
</evidence>
<evidence type="ECO:0000313" key="5">
    <source>
        <dbReference type="Proteomes" id="UP000578112"/>
    </source>
</evidence>
<accession>A0A7W7HTZ1</accession>
<proteinExistence type="predicted"/>
<dbReference type="Proteomes" id="UP000578112">
    <property type="component" value="Unassembled WGS sequence"/>
</dbReference>
<dbReference type="EMBL" id="JACHNH010000001">
    <property type="protein sequence ID" value="MBB4760783.1"/>
    <property type="molecule type" value="Genomic_DNA"/>
</dbReference>
<dbReference type="InterPro" id="IPR000182">
    <property type="entry name" value="GNAT_dom"/>
</dbReference>
<keyword evidence="2" id="KW-0012">Acyltransferase</keyword>
<reference evidence="4 5" key="1">
    <citation type="submission" date="2020-08" db="EMBL/GenBank/DDBJ databases">
        <title>Sequencing the genomes of 1000 actinobacteria strains.</title>
        <authorList>
            <person name="Klenk H.-P."/>
        </authorList>
    </citation>
    <scope>NUCLEOTIDE SEQUENCE [LARGE SCALE GENOMIC DNA]</scope>
    <source>
        <strain evidence="4 5">DSM 43149</strain>
    </source>
</reference>
<evidence type="ECO:0000256" key="1">
    <source>
        <dbReference type="ARBA" id="ARBA00022679"/>
    </source>
</evidence>
<dbReference type="PANTHER" id="PTHR43800:SF1">
    <property type="entry name" value="PEPTIDYL-LYSINE N-ACETYLTRANSFERASE YJAB"/>
    <property type="match status" value="1"/>
</dbReference>
<protein>
    <submittedName>
        <fullName evidence="4">GNAT superfamily N-acetyltransferase</fullName>
    </submittedName>
</protein>
<name>A0A7W7HTZ1_9ACTN</name>
<gene>
    <name evidence="4" type="ORF">BJ971_001339</name>
</gene>
<dbReference type="SUPFAM" id="SSF55729">
    <property type="entry name" value="Acyl-CoA N-acyltransferases (Nat)"/>
    <property type="match status" value="1"/>
</dbReference>